<keyword evidence="1" id="KW-0677">Repeat</keyword>
<name>A0A4Y7PTN1_9AGAM</name>
<dbReference type="AlphaFoldDB" id="A0A4Y7PTN1"/>
<gene>
    <name evidence="6" type="ORF">BD410DRAFT_752995</name>
</gene>
<feature type="region of interest" description="Disordered" evidence="4">
    <location>
        <begin position="347"/>
        <end position="379"/>
    </location>
</feature>
<evidence type="ECO:0000256" key="3">
    <source>
        <dbReference type="PROSITE-ProRule" id="PRU00176"/>
    </source>
</evidence>
<evidence type="ECO:0000256" key="1">
    <source>
        <dbReference type="ARBA" id="ARBA00022737"/>
    </source>
</evidence>
<dbReference type="VEuPathDB" id="FungiDB:BD410DRAFT_752995"/>
<proteinExistence type="predicted"/>
<evidence type="ECO:0000256" key="2">
    <source>
        <dbReference type="ARBA" id="ARBA00022884"/>
    </source>
</evidence>
<evidence type="ECO:0000259" key="5">
    <source>
        <dbReference type="PROSITE" id="PS50102"/>
    </source>
</evidence>
<protein>
    <recommendedName>
        <fullName evidence="5">RRM domain-containing protein</fullName>
    </recommendedName>
</protein>
<dbReference type="CDD" id="cd00590">
    <property type="entry name" value="RRM_SF"/>
    <property type="match status" value="2"/>
</dbReference>
<dbReference type="OrthoDB" id="6159137at2759"/>
<keyword evidence="7" id="KW-1185">Reference proteome</keyword>
<organism evidence="6 7">
    <name type="scientific">Rickenella mellea</name>
    <dbReference type="NCBI Taxonomy" id="50990"/>
    <lineage>
        <taxon>Eukaryota</taxon>
        <taxon>Fungi</taxon>
        <taxon>Dikarya</taxon>
        <taxon>Basidiomycota</taxon>
        <taxon>Agaricomycotina</taxon>
        <taxon>Agaricomycetes</taxon>
        <taxon>Hymenochaetales</taxon>
        <taxon>Rickenellaceae</taxon>
        <taxon>Rickenella</taxon>
    </lineage>
</organism>
<feature type="domain" description="RRM" evidence="5">
    <location>
        <begin position="108"/>
        <end position="182"/>
    </location>
</feature>
<dbReference type="SUPFAM" id="SSF63570">
    <property type="entry name" value="PABC (PABP) domain"/>
    <property type="match status" value="1"/>
</dbReference>
<feature type="compositionally biased region" description="Basic residues" evidence="4">
    <location>
        <begin position="347"/>
        <end position="356"/>
    </location>
</feature>
<dbReference type="Pfam" id="PF00076">
    <property type="entry name" value="RRM_1"/>
    <property type="match status" value="2"/>
</dbReference>
<dbReference type="InterPro" id="IPR012677">
    <property type="entry name" value="Nucleotide-bd_a/b_plait_sf"/>
</dbReference>
<dbReference type="SUPFAM" id="SSF54928">
    <property type="entry name" value="RNA-binding domain, RBD"/>
    <property type="match status" value="2"/>
</dbReference>
<dbReference type="Proteomes" id="UP000294933">
    <property type="component" value="Unassembled WGS sequence"/>
</dbReference>
<feature type="domain" description="RRM" evidence="5">
    <location>
        <begin position="258"/>
        <end position="335"/>
    </location>
</feature>
<dbReference type="STRING" id="50990.A0A4Y7PTN1"/>
<dbReference type="PANTHER" id="PTHR24012">
    <property type="entry name" value="RNA BINDING PROTEIN"/>
    <property type="match status" value="1"/>
</dbReference>
<dbReference type="Gene3D" id="1.10.1900.10">
    <property type="entry name" value="c-terminal domain of poly(a) binding protein"/>
    <property type="match status" value="2"/>
</dbReference>
<feature type="region of interest" description="Disordered" evidence="4">
    <location>
        <begin position="487"/>
        <end position="562"/>
    </location>
</feature>
<dbReference type="SMART" id="SM00360">
    <property type="entry name" value="RRM"/>
    <property type="match status" value="3"/>
</dbReference>
<reference evidence="6 7" key="1">
    <citation type="submission" date="2018-06" db="EMBL/GenBank/DDBJ databases">
        <title>A transcriptomic atlas of mushroom development highlights an independent origin of complex multicellularity.</title>
        <authorList>
            <consortium name="DOE Joint Genome Institute"/>
            <person name="Krizsan K."/>
            <person name="Almasi E."/>
            <person name="Merenyi Z."/>
            <person name="Sahu N."/>
            <person name="Viragh M."/>
            <person name="Koszo T."/>
            <person name="Mondo S."/>
            <person name="Kiss B."/>
            <person name="Balint B."/>
            <person name="Kues U."/>
            <person name="Barry K."/>
            <person name="Hegedus J.C."/>
            <person name="Henrissat B."/>
            <person name="Johnson J."/>
            <person name="Lipzen A."/>
            <person name="Ohm R."/>
            <person name="Nagy I."/>
            <person name="Pangilinan J."/>
            <person name="Yan J."/>
            <person name="Xiong Y."/>
            <person name="Grigoriev I.V."/>
            <person name="Hibbett D.S."/>
            <person name="Nagy L.G."/>
        </authorList>
    </citation>
    <scope>NUCLEOTIDE SEQUENCE [LARGE SCALE GENOMIC DNA]</scope>
    <source>
        <strain evidence="6 7">SZMC22713</strain>
    </source>
</reference>
<dbReference type="Gene3D" id="3.30.70.330">
    <property type="match status" value="3"/>
</dbReference>
<evidence type="ECO:0000256" key="4">
    <source>
        <dbReference type="SAM" id="MobiDB-lite"/>
    </source>
</evidence>
<sequence length="790" mass="84491">MASPSYDSQHPYLREPILYVANLPPAIRDEHLARAMGDCVPVRPKVFQDLSSAFLSATLEFKHIEKAEKALATLQSRPIPEVYPVALLTLSPFPPTNPPTIMPPPAAAPRLVKQLPPGYTDSQLYDLFRPFGPLASVRTQAGFGKDTGVIEFFREEDAKIAEENMHCAEVDEHNIAVQPYQPRRTSGGPVEFSAAAPAFVPSGSVMPYPSQYSPPRTYPFTPLRQSPSSFVHGPGQQVQFAPLHGPGSNSHSGLIDPCNLFCKNLDPDIDSNALFAHFRNFGQIVSARVMRDDSGRSRGFGFVSYQQPDQATAALQAMNGVVLGSKQLIVRLHEPKQLRQEKLAHRFAGHNGHPRSRSGATSPTASEGGDSFSGWPSPGGNYAGLASPTAYGSTLTQDRARRGSGSYFNAALSGHLNVPLTYDELSALSPVVRREVLTGELQRRVKTIDSVPAQDVDTVVESLVALSLADVVDGIHNPTKLAEQVEVAQNAHKKAKEPTPEKTPSPAASQDSRLLDPNTLNTTASAPEHPSTPVSLSTSLSTPPRTSSPSGSVNPVVSGASERERIQAAVSKLEPNSAAEITELLMSLSKRERAMCLFNVEVLRLKVADAKAILDIEDEQEQTTTVPSPPDPVTPVSRKVSAVVEGSPHTPDLSSRGPSAAGSPPMPSTPAAPTYTIAALARMPATKILELANSSSATGLPLPKADPLVVKATDEFIDSLKDQAVPKQKQQVGDKLFRVIKAFGIKGAPKVTIALLDQDDLRALAHLMNSYPTVLKEKALLVAAANAGGK</sequence>
<dbReference type="GO" id="GO:0003723">
    <property type="term" value="F:RNA binding"/>
    <property type="evidence" value="ECO:0007669"/>
    <property type="project" value="UniProtKB-UniRule"/>
</dbReference>
<accession>A0A4Y7PTN1</accession>
<dbReference type="InterPro" id="IPR000504">
    <property type="entry name" value="RRM_dom"/>
</dbReference>
<evidence type="ECO:0000313" key="7">
    <source>
        <dbReference type="Proteomes" id="UP000294933"/>
    </source>
</evidence>
<dbReference type="InterPro" id="IPR036053">
    <property type="entry name" value="PABP-dom"/>
</dbReference>
<keyword evidence="2 3" id="KW-0694">RNA-binding</keyword>
<dbReference type="PROSITE" id="PS50102">
    <property type="entry name" value="RRM"/>
    <property type="match status" value="2"/>
</dbReference>
<dbReference type="EMBL" id="ML170204">
    <property type="protein sequence ID" value="TDL18777.1"/>
    <property type="molecule type" value="Genomic_DNA"/>
</dbReference>
<evidence type="ECO:0000313" key="6">
    <source>
        <dbReference type="EMBL" id="TDL18777.1"/>
    </source>
</evidence>
<dbReference type="InterPro" id="IPR035979">
    <property type="entry name" value="RBD_domain_sf"/>
</dbReference>
<feature type="region of interest" description="Disordered" evidence="4">
    <location>
        <begin position="619"/>
        <end position="670"/>
    </location>
</feature>
<feature type="compositionally biased region" description="Low complexity" evidence="4">
    <location>
        <begin position="531"/>
        <end position="560"/>
    </location>
</feature>
<feature type="compositionally biased region" description="Low complexity" evidence="4">
    <location>
        <begin position="654"/>
        <end position="663"/>
    </location>
</feature>